<protein>
    <submittedName>
        <fullName evidence="1">Uncharacterized protein</fullName>
    </submittedName>
</protein>
<evidence type="ECO:0000313" key="2">
    <source>
        <dbReference type="Proteomes" id="UP000004756"/>
    </source>
</evidence>
<keyword evidence="2" id="KW-1185">Reference proteome</keyword>
<dbReference type="EMBL" id="ACCJ01000452">
    <property type="protein sequence ID" value="EEG52358.1"/>
    <property type="molecule type" value="Genomic_DNA"/>
</dbReference>
<reference evidence="1 2" key="1">
    <citation type="submission" date="2009-02" db="EMBL/GenBank/DDBJ databases">
        <title>Draft genome sequence of Clostridium asparagiforme (DSM 15981).</title>
        <authorList>
            <person name="Sudarsanam P."/>
            <person name="Ley R."/>
            <person name="Guruge J."/>
            <person name="Turnbaugh P.J."/>
            <person name="Mahowald M."/>
            <person name="Liep D."/>
            <person name="Gordon J."/>
        </authorList>
    </citation>
    <scope>NUCLEOTIDE SEQUENCE [LARGE SCALE GENOMIC DNA]</scope>
    <source>
        <strain evidence="1 2">DSM 15981</strain>
    </source>
</reference>
<comment type="caution">
    <text evidence="1">The sequence shown here is derived from an EMBL/GenBank/DDBJ whole genome shotgun (WGS) entry which is preliminary data.</text>
</comment>
<organism evidence="1 2">
    <name type="scientific">[Clostridium] asparagiforme DSM 15981</name>
    <dbReference type="NCBI Taxonomy" id="518636"/>
    <lineage>
        <taxon>Bacteria</taxon>
        <taxon>Bacillati</taxon>
        <taxon>Bacillota</taxon>
        <taxon>Clostridia</taxon>
        <taxon>Lachnospirales</taxon>
        <taxon>Lachnospiraceae</taxon>
        <taxon>Enterocloster</taxon>
    </lineage>
</organism>
<dbReference type="HOGENOM" id="CLU_1977637_0_0_9"/>
<sequence length="126" mass="13200">MVDGIPVRDDHVQALAGHQSADFRHGGVAELRDIVAVGGHQAGVDLDDILFAAVQDLAQVRLQRVHTAGVPGAVVDHGDGQSGGKALAVKGVADHADQADHHRQSGQMKLIIFPDVPDFVPGAHLF</sequence>
<dbReference type="Proteomes" id="UP000004756">
    <property type="component" value="Unassembled WGS sequence"/>
</dbReference>
<evidence type="ECO:0000313" key="1">
    <source>
        <dbReference type="EMBL" id="EEG52358.1"/>
    </source>
</evidence>
<dbReference type="AlphaFoldDB" id="C0D8E3"/>
<proteinExistence type="predicted"/>
<accession>C0D8E3</accession>
<gene>
    <name evidence="1" type="ORF">CLOSTASPAR_05541</name>
</gene>
<name>C0D8E3_9FIRM</name>